<sequence length="91" mass="10191">MQNDHVHIRLRSLRLPLVNSCDSPKGLSHRASHGRYSEQLPKGKGNSTVGKERPSSCLQESEGSQEIFHKLSHLLKLMKIQVSDTTKPVGY</sequence>
<protein>
    <submittedName>
        <fullName evidence="2">Uncharacterized protein</fullName>
    </submittedName>
</protein>
<accession>A0A916E7U7</accession>
<evidence type="ECO:0000256" key="1">
    <source>
        <dbReference type="SAM" id="MobiDB-lite"/>
    </source>
</evidence>
<dbReference type="EMBL" id="CAGKOT010000022">
    <property type="protein sequence ID" value="CAB5366509.1"/>
    <property type="molecule type" value="Genomic_DNA"/>
</dbReference>
<feature type="region of interest" description="Disordered" evidence="1">
    <location>
        <begin position="21"/>
        <end position="62"/>
    </location>
</feature>
<dbReference type="Proteomes" id="UP000684084">
    <property type="component" value="Unassembled WGS sequence"/>
</dbReference>
<evidence type="ECO:0000313" key="2">
    <source>
        <dbReference type="EMBL" id="CAB5366509.1"/>
    </source>
</evidence>
<comment type="caution">
    <text evidence="2">The sequence shown here is derived from an EMBL/GenBank/DDBJ whole genome shotgun (WGS) entry which is preliminary data.</text>
</comment>
<proteinExistence type="predicted"/>
<name>A0A916E7U7_9GLOM</name>
<dbReference type="AlphaFoldDB" id="A0A916E7U7"/>
<reference evidence="2" key="1">
    <citation type="submission" date="2020-05" db="EMBL/GenBank/DDBJ databases">
        <authorList>
            <person name="Rincon C."/>
            <person name="Sanders R I."/>
            <person name="Robbins C."/>
            <person name="Chaturvedi A."/>
        </authorList>
    </citation>
    <scope>NUCLEOTIDE SEQUENCE</scope>
    <source>
        <strain evidence="2">CHB12</strain>
    </source>
</reference>
<organism evidence="2 3">
    <name type="scientific">Rhizophagus irregularis</name>
    <dbReference type="NCBI Taxonomy" id="588596"/>
    <lineage>
        <taxon>Eukaryota</taxon>
        <taxon>Fungi</taxon>
        <taxon>Fungi incertae sedis</taxon>
        <taxon>Mucoromycota</taxon>
        <taxon>Glomeromycotina</taxon>
        <taxon>Glomeromycetes</taxon>
        <taxon>Glomerales</taxon>
        <taxon>Glomeraceae</taxon>
        <taxon>Rhizophagus</taxon>
    </lineage>
</organism>
<evidence type="ECO:0000313" key="3">
    <source>
        <dbReference type="Proteomes" id="UP000684084"/>
    </source>
</evidence>
<gene>
    <name evidence="2" type="ORF">CHRIB12_LOCUS10932</name>
</gene>